<comment type="caution">
    <text evidence="4">The sequence shown here is derived from an EMBL/GenBank/DDBJ whole genome shotgun (WGS) entry which is preliminary data.</text>
</comment>
<dbReference type="PROSITE" id="PS50097">
    <property type="entry name" value="BTB"/>
    <property type="match status" value="1"/>
</dbReference>
<dbReference type="InterPro" id="IPR011705">
    <property type="entry name" value="BACK"/>
</dbReference>
<organism evidence="4 5">
    <name type="scientific">Ostreobium quekettii</name>
    <dbReference type="NCBI Taxonomy" id="121088"/>
    <lineage>
        <taxon>Eukaryota</taxon>
        <taxon>Viridiplantae</taxon>
        <taxon>Chlorophyta</taxon>
        <taxon>core chlorophytes</taxon>
        <taxon>Ulvophyceae</taxon>
        <taxon>TCBD clade</taxon>
        <taxon>Bryopsidales</taxon>
        <taxon>Ostreobineae</taxon>
        <taxon>Ostreobiaceae</taxon>
        <taxon>Ostreobium</taxon>
    </lineage>
</organism>
<dbReference type="AlphaFoldDB" id="A0A8S1JC65"/>
<evidence type="ECO:0000313" key="4">
    <source>
        <dbReference type="EMBL" id="CAD7704566.1"/>
    </source>
</evidence>
<evidence type="ECO:0000259" key="3">
    <source>
        <dbReference type="PROSITE" id="PS50097"/>
    </source>
</evidence>
<dbReference type="InterPro" id="IPR011333">
    <property type="entry name" value="SKP1/BTB/POZ_sf"/>
</dbReference>
<dbReference type="PANTHER" id="PTHR24410:SF23">
    <property type="entry name" value="BTB DOMAIN-CONTAINING PROTEIN-RELATED"/>
    <property type="match status" value="1"/>
</dbReference>
<proteinExistence type="predicted"/>
<evidence type="ECO:0000256" key="1">
    <source>
        <dbReference type="ARBA" id="ARBA00004906"/>
    </source>
</evidence>
<dbReference type="Pfam" id="PF07707">
    <property type="entry name" value="BACK"/>
    <property type="match status" value="1"/>
</dbReference>
<dbReference type="Proteomes" id="UP000708148">
    <property type="component" value="Unassembled WGS sequence"/>
</dbReference>
<feature type="compositionally biased region" description="Polar residues" evidence="2">
    <location>
        <begin position="604"/>
        <end position="613"/>
    </location>
</feature>
<accession>A0A8S1JC65</accession>
<dbReference type="OrthoDB" id="6359816at2759"/>
<protein>
    <recommendedName>
        <fullName evidence="3">BTB domain-containing protein</fullName>
    </recommendedName>
</protein>
<evidence type="ECO:0000313" key="5">
    <source>
        <dbReference type="Proteomes" id="UP000708148"/>
    </source>
</evidence>
<evidence type="ECO:0000256" key="2">
    <source>
        <dbReference type="SAM" id="MobiDB-lite"/>
    </source>
</evidence>
<feature type="region of interest" description="Disordered" evidence="2">
    <location>
        <begin position="721"/>
        <end position="745"/>
    </location>
</feature>
<comment type="pathway">
    <text evidence="1">Protein modification; protein ubiquitination.</text>
</comment>
<dbReference type="Gene3D" id="3.30.710.10">
    <property type="entry name" value="Potassium Channel Kv1.1, Chain A"/>
    <property type="match status" value="1"/>
</dbReference>
<dbReference type="InterPro" id="IPR051481">
    <property type="entry name" value="BTB-POZ/Galectin-3-binding"/>
</dbReference>
<dbReference type="InterPro" id="IPR000210">
    <property type="entry name" value="BTB/POZ_dom"/>
</dbReference>
<feature type="domain" description="BTB" evidence="3">
    <location>
        <begin position="69"/>
        <end position="144"/>
    </location>
</feature>
<keyword evidence="5" id="KW-1185">Reference proteome</keyword>
<dbReference type="SMART" id="SM00875">
    <property type="entry name" value="BACK"/>
    <property type="match status" value="1"/>
</dbReference>
<dbReference type="SUPFAM" id="SSF54695">
    <property type="entry name" value="POZ domain"/>
    <property type="match status" value="1"/>
</dbReference>
<feature type="region of interest" description="Disordered" evidence="2">
    <location>
        <begin position="604"/>
        <end position="623"/>
    </location>
</feature>
<dbReference type="SMART" id="SM00225">
    <property type="entry name" value="BTB"/>
    <property type="match status" value="1"/>
</dbReference>
<dbReference type="CDD" id="cd18186">
    <property type="entry name" value="BTB_POZ_ZBTB_KLHL-like"/>
    <property type="match status" value="1"/>
</dbReference>
<feature type="region of interest" description="Disordered" evidence="2">
    <location>
        <begin position="650"/>
        <end position="669"/>
    </location>
</feature>
<sequence length="745" mass="81089">MKRKPSSPLPSPRLAKCKPRVPPACPDVEVADLLQSRNVKHKPVRPLSATLGEQLRIGFQSLWESKEFADCLLAVGDEEVAAHRVVLASWSPVFKALLSRWTGPAEADPVAGVRVRIELNGDDLPSNFKEVLRFMYTGACEVSSWNVVQLLRLTNFYEILPLKEICGEFLFELLSETELALLMGVAEKYDCVGLRKMLVDHLAHNFEALLDTGALWDLTVDTWEEVLSQDVLAVESERAVLAAMKLYAKTQPTEELKRQTLNRLLPCVRLPQLGLHLGIDSLISEVEGDSLIRDLPRTRDLLYNAFRHLLLNNKRSLSGTASQVALPCGLSSSVASTSSGNSSDDKRMVELMKLQARPRGRLPAFDPDRCAGFDLSCGRCTATVLSTGGISNHAVDRQPHVPPPRAPTGLLAPDVLRQWHGGANRRAADLRGQAGEGGSGDWSVVGVCPGVCPGGWYAELQVEECECGPSRNADMAVWMVRHPRLVRGETSESAELEFDGEGVVYSSVFSSGNFQLVGGMIQKIRQQPMRADRNGGPLGSVGGPLYCEGIRQGDKIGVFVHYAVGTPLRTDPLGQGLCSPEFVSVRFFKNGRRIGTKTVVTNSAADRVSTTSQHGRHRPPQPPSWVLLLSAKHAGDRASLVRKPVQGHCHLGAASPPPRAGPSQCFTDEEEAPDGLINAVGEGSPEMDAHGLDGLEHVGMGFEYFRRGRGRVRGLFGRRLPWNRDLSESEGEGAESEGPADDGIE</sequence>
<dbReference type="Pfam" id="PF00651">
    <property type="entry name" value="BTB"/>
    <property type="match status" value="1"/>
</dbReference>
<dbReference type="EMBL" id="CAJHUC010002927">
    <property type="protein sequence ID" value="CAD7704566.1"/>
    <property type="molecule type" value="Genomic_DNA"/>
</dbReference>
<feature type="compositionally biased region" description="Acidic residues" evidence="2">
    <location>
        <begin position="728"/>
        <end position="745"/>
    </location>
</feature>
<reference evidence="4" key="1">
    <citation type="submission" date="2020-12" db="EMBL/GenBank/DDBJ databases">
        <authorList>
            <person name="Iha C."/>
        </authorList>
    </citation>
    <scope>NUCLEOTIDE SEQUENCE</scope>
</reference>
<dbReference type="Gene3D" id="1.25.40.420">
    <property type="match status" value="1"/>
</dbReference>
<name>A0A8S1JC65_9CHLO</name>
<dbReference type="PANTHER" id="PTHR24410">
    <property type="entry name" value="HL07962P-RELATED"/>
    <property type="match status" value="1"/>
</dbReference>
<gene>
    <name evidence="4" type="ORF">OSTQU699_LOCUS9920</name>
</gene>